<sequence>MRVLGPSLTLSVAACLLCLLTQPRPVLLTHARALRSDPAPRPDQRPSKREGPDTAHTAVKPLTDPVARAASLVSIRSDAGVPRPPHHEDHNGTAGERHSLQDENWRQKTLGDDGAVIPNSTQSTQSDTGNSRFGTGNPRREVNSGIGAPALDTMEGGSAAISSPGTDTQTRSASSVGVQTPDVTELGAQAAPSLAPPSGNTHSHSMMGDDPRIVSEPSNQSTSSNSSSGTESINTVFPPPSKVFYR</sequence>
<gene>
    <name evidence="3" type="ORF">EGW08_017242</name>
</gene>
<evidence type="ECO:0000313" key="4">
    <source>
        <dbReference type="Proteomes" id="UP000271974"/>
    </source>
</evidence>
<accession>A0A3S0ZTL5</accession>
<proteinExistence type="predicted"/>
<dbReference type="AlphaFoldDB" id="A0A3S0ZTL5"/>
<feature type="compositionally biased region" description="Low complexity" evidence="1">
    <location>
        <begin position="215"/>
        <end position="232"/>
    </location>
</feature>
<dbReference type="Proteomes" id="UP000271974">
    <property type="component" value="Unassembled WGS sequence"/>
</dbReference>
<keyword evidence="2" id="KW-0732">Signal</keyword>
<feature type="non-terminal residue" evidence="3">
    <location>
        <position position="246"/>
    </location>
</feature>
<protein>
    <submittedName>
        <fullName evidence="3">Uncharacterized protein</fullName>
    </submittedName>
</protein>
<evidence type="ECO:0000313" key="3">
    <source>
        <dbReference type="EMBL" id="RUS74993.1"/>
    </source>
</evidence>
<evidence type="ECO:0000256" key="2">
    <source>
        <dbReference type="SAM" id="SignalP"/>
    </source>
</evidence>
<comment type="caution">
    <text evidence="3">The sequence shown here is derived from an EMBL/GenBank/DDBJ whole genome shotgun (WGS) entry which is preliminary data.</text>
</comment>
<dbReference type="PROSITE" id="PS51257">
    <property type="entry name" value="PROKAR_LIPOPROTEIN"/>
    <property type="match status" value="1"/>
</dbReference>
<feature type="compositionally biased region" description="Basic and acidic residues" evidence="1">
    <location>
        <begin position="34"/>
        <end position="53"/>
    </location>
</feature>
<evidence type="ECO:0000256" key="1">
    <source>
        <dbReference type="SAM" id="MobiDB-lite"/>
    </source>
</evidence>
<feature type="compositionally biased region" description="Basic and acidic residues" evidence="1">
    <location>
        <begin position="85"/>
        <end position="111"/>
    </location>
</feature>
<feature type="compositionally biased region" description="Polar residues" evidence="1">
    <location>
        <begin position="118"/>
        <end position="134"/>
    </location>
</feature>
<feature type="compositionally biased region" description="Pro residues" evidence="1">
    <location>
        <begin position="237"/>
        <end position="246"/>
    </location>
</feature>
<feature type="region of interest" description="Disordered" evidence="1">
    <location>
        <begin position="76"/>
        <end position="246"/>
    </location>
</feature>
<organism evidence="3 4">
    <name type="scientific">Elysia chlorotica</name>
    <name type="common">Eastern emerald elysia</name>
    <name type="synonym">Sea slug</name>
    <dbReference type="NCBI Taxonomy" id="188477"/>
    <lineage>
        <taxon>Eukaryota</taxon>
        <taxon>Metazoa</taxon>
        <taxon>Spiralia</taxon>
        <taxon>Lophotrochozoa</taxon>
        <taxon>Mollusca</taxon>
        <taxon>Gastropoda</taxon>
        <taxon>Heterobranchia</taxon>
        <taxon>Euthyneura</taxon>
        <taxon>Panpulmonata</taxon>
        <taxon>Sacoglossa</taxon>
        <taxon>Placobranchoidea</taxon>
        <taxon>Plakobranchidae</taxon>
        <taxon>Elysia</taxon>
    </lineage>
</organism>
<dbReference type="EMBL" id="RQTK01000779">
    <property type="protein sequence ID" value="RUS74993.1"/>
    <property type="molecule type" value="Genomic_DNA"/>
</dbReference>
<name>A0A3S0ZTL5_ELYCH</name>
<feature type="chain" id="PRO_5018577693" evidence="2">
    <location>
        <begin position="29"/>
        <end position="246"/>
    </location>
</feature>
<dbReference type="OrthoDB" id="10645558at2759"/>
<feature type="region of interest" description="Disordered" evidence="1">
    <location>
        <begin position="32"/>
        <end position="63"/>
    </location>
</feature>
<feature type="compositionally biased region" description="Polar residues" evidence="1">
    <location>
        <begin position="160"/>
        <end position="182"/>
    </location>
</feature>
<keyword evidence="4" id="KW-1185">Reference proteome</keyword>
<feature type="signal peptide" evidence="2">
    <location>
        <begin position="1"/>
        <end position="28"/>
    </location>
</feature>
<reference evidence="3 4" key="1">
    <citation type="submission" date="2019-01" db="EMBL/GenBank/DDBJ databases">
        <title>A draft genome assembly of the solar-powered sea slug Elysia chlorotica.</title>
        <authorList>
            <person name="Cai H."/>
            <person name="Li Q."/>
            <person name="Fang X."/>
            <person name="Li J."/>
            <person name="Curtis N.E."/>
            <person name="Altenburger A."/>
            <person name="Shibata T."/>
            <person name="Feng M."/>
            <person name="Maeda T."/>
            <person name="Schwartz J.A."/>
            <person name="Shigenobu S."/>
            <person name="Lundholm N."/>
            <person name="Nishiyama T."/>
            <person name="Yang H."/>
            <person name="Hasebe M."/>
            <person name="Li S."/>
            <person name="Pierce S.K."/>
            <person name="Wang J."/>
        </authorList>
    </citation>
    <scope>NUCLEOTIDE SEQUENCE [LARGE SCALE GENOMIC DNA]</scope>
    <source>
        <strain evidence="3">EC2010</strain>
        <tissue evidence="3">Whole organism of an adult</tissue>
    </source>
</reference>